<dbReference type="PANTHER" id="PTHR43088">
    <property type="entry name" value="SUBUNIT OF PYRUVATE:FLAVODOXIN OXIDOREDUCTASE-RELATED"/>
    <property type="match status" value="1"/>
</dbReference>
<dbReference type="Gene3D" id="3.40.50.920">
    <property type="match status" value="1"/>
</dbReference>
<evidence type="ECO:0000259" key="1">
    <source>
        <dbReference type="Pfam" id="PF17147"/>
    </source>
</evidence>
<dbReference type="Pfam" id="PF17147">
    <property type="entry name" value="PFOR_II"/>
    <property type="match status" value="1"/>
</dbReference>
<dbReference type="InterPro" id="IPR009014">
    <property type="entry name" value="Transketo_C/PFOR_II"/>
</dbReference>
<dbReference type="EMBL" id="VSSQ01082025">
    <property type="protein sequence ID" value="MPN30770.1"/>
    <property type="molecule type" value="Genomic_DNA"/>
</dbReference>
<dbReference type="PANTHER" id="PTHR43088:SF1">
    <property type="entry name" value="SUBUNIT OF PYRUVATE:FLAVODOXIN OXIDOREDUCTASE"/>
    <property type="match status" value="1"/>
</dbReference>
<accession>A0A645GWN6</accession>
<protein>
    <recommendedName>
        <fullName evidence="1">Pyruvate:ferredoxin oxidoreductase core domain-containing protein</fullName>
    </recommendedName>
</protein>
<sequence>MDAAVHEKRNQTLQEKYKIMERDEVRFEIVNCEDAEHLIIAYGCMARICESTVEQARKEGIKVGLLRPITLFPFPTNEIKRLVPQLKTIMSVELSAGQMVEDIRLAVNGKVPVNFFGRLGGIVPSPEEVLDAFKQSISK</sequence>
<dbReference type="InterPro" id="IPR033412">
    <property type="entry name" value="PFOR_II"/>
</dbReference>
<name>A0A645GWN6_9ZZZZ</name>
<dbReference type="SUPFAM" id="SSF52922">
    <property type="entry name" value="TK C-terminal domain-like"/>
    <property type="match status" value="1"/>
</dbReference>
<dbReference type="AlphaFoldDB" id="A0A645GWN6"/>
<proteinExistence type="predicted"/>
<feature type="domain" description="Pyruvate:ferredoxin oxidoreductase core" evidence="1">
    <location>
        <begin position="35"/>
        <end position="129"/>
    </location>
</feature>
<dbReference type="InterPro" id="IPR052368">
    <property type="entry name" value="2-oxoacid_oxidoreductase"/>
</dbReference>
<evidence type="ECO:0000313" key="2">
    <source>
        <dbReference type="EMBL" id="MPN30770.1"/>
    </source>
</evidence>
<reference evidence="2" key="1">
    <citation type="submission" date="2019-08" db="EMBL/GenBank/DDBJ databases">
        <authorList>
            <person name="Kucharzyk K."/>
            <person name="Murdoch R.W."/>
            <person name="Higgins S."/>
            <person name="Loffler F."/>
        </authorList>
    </citation>
    <scope>NUCLEOTIDE SEQUENCE</scope>
</reference>
<comment type="caution">
    <text evidence="2">The sequence shown here is derived from an EMBL/GenBank/DDBJ whole genome shotgun (WGS) entry which is preliminary data.</text>
</comment>
<organism evidence="2">
    <name type="scientific">bioreactor metagenome</name>
    <dbReference type="NCBI Taxonomy" id="1076179"/>
    <lineage>
        <taxon>unclassified sequences</taxon>
        <taxon>metagenomes</taxon>
        <taxon>ecological metagenomes</taxon>
    </lineage>
</organism>
<gene>
    <name evidence="2" type="ORF">SDC9_178241</name>
</gene>